<name>A0A8E2DPH9_9APHY</name>
<accession>A0A8E2DPH9</accession>
<gene>
    <name evidence="2" type="ORF">OBBRIDRAFT_329112</name>
</gene>
<proteinExistence type="predicted"/>
<dbReference type="Proteomes" id="UP000250043">
    <property type="component" value="Unassembled WGS sequence"/>
</dbReference>
<feature type="transmembrane region" description="Helical" evidence="1">
    <location>
        <begin position="31"/>
        <end position="53"/>
    </location>
</feature>
<keyword evidence="1" id="KW-0472">Membrane</keyword>
<protein>
    <submittedName>
        <fullName evidence="2">Uncharacterized protein</fullName>
    </submittedName>
</protein>
<evidence type="ECO:0000256" key="1">
    <source>
        <dbReference type="SAM" id="Phobius"/>
    </source>
</evidence>
<dbReference type="AlphaFoldDB" id="A0A8E2DPH9"/>
<reference evidence="2 3" key="1">
    <citation type="submission" date="2016-07" db="EMBL/GenBank/DDBJ databases">
        <title>Draft genome of the white-rot fungus Obba rivulosa 3A-2.</title>
        <authorList>
            <consortium name="DOE Joint Genome Institute"/>
            <person name="Miettinen O."/>
            <person name="Riley R."/>
            <person name="Acob R."/>
            <person name="Barry K."/>
            <person name="Cullen D."/>
            <person name="De Vries R."/>
            <person name="Hainaut M."/>
            <person name="Hatakka A."/>
            <person name="Henrissat B."/>
            <person name="Hilden K."/>
            <person name="Kuo R."/>
            <person name="Labutti K."/>
            <person name="Lipzen A."/>
            <person name="Makela M.R."/>
            <person name="Sandor L."/>
            <person name="Spatafora J.W."/>
            <person name="Grigoriev I.V."/>
            <person name="Hibbett D.S."/>
        </authorList>
    </citation>
    <scope>NUCLEOTIDE SEQUENCE [LARGE SCALE GENOMIC DNA]</scope>
    <source>
        <strain evidence="2 3">3A-2</strain>
    </source>
</reference>
<sequence>MFALLALTAPNTTIFIPPTIAPPSKKTVNIGAIEGAIGGLCTVGIIVAAILLWKHRSRKRSKPLQTTAALIVQAEPFPYGKVSAALISDSTAVQRQLSSSGPDQVVRISAVPPVPPYPEGSEAKADNSRLRRVMSQTSAVLEEPSISQIIPIAALEHVEASRSTVGMSNTDMQNLLERLQILQREVYEMQVDTAVRPPSCRTNYTN</sequence>
<evidence type="ECO:0000313" key="2">
    <source>
        <dbReference type="EMBL" id="OCH93361.1"/>
    </source>
</evidence>
<keyword evidence="1" id="KW-1133">Transmembrane helix</keyword>
<organism evidence="2 3">
    <name type="scientific">Obba rivulosa</name>
    <dbReference type="NCBI Taxonomy" id="1052685"/>
    <lineage>
        <taxon>Eukaryota</taxon>
        <taxon>Fungi</taxon>
        <taxon>Dikarya</taxon>
        <taxon>Basidiomycota</taxon>
        <taxon>Agaricomycotina</taxon>
        <taxon>Agaricomycetes</taxon>
        <taxon>Polyporales</taxon>
        <taxon>Gelatoporiaceae</taxon>
        <taxon>Obba</taxon>
    </lineage>
</organism>
<evidence type="ECO:0000313" key="3">
    <source>
        <dbReference type="Proteomes" id="UP000250043"/>
    </source>
</evidence>
<keyword evidence="1" id="KW-0812">Transmembrane</keyword>
<keyword evidence="3" id="KW-1185">Reference proteome</keyword>
<dbReference type="EMBL" id="KV722356">
    <property type="protein sequence ID" value="OCH93361.1"/>
    <property type="molecule type" value="Genomic_DNA"/>
</dbReference>